<gene>
    <name evidence="2" type="ORF">HMPREF1092_01797</name>
</gene>
<dbReference type="EMBL" id="AGYT01000008">
    <property type="protein sequence ID" value="ENZ02562.1"/>
    <property type="molecule type" value="Genomic_DNA"/>
</dbReference>
<evidence type="ECO:0000256" key="1">
    <source>
        <dbReference type="SAM" id="Phobius"/>
    </source>
</evidence>
<dbReference type="InterPro" id="IPR011990">
    <property type="entry name" value="TPR-like_helical_dom_sf"/>
</dbReference>
<keyword evidence="1" id="KW-0472">Membrane</keyword>
<protein>
    <recommendedName>
        <fullName evidence="4">Tetratricopeptide repeat protein</fullName>
    </recommendedName>
</protein>
<proteinExistence type="predicted"/>
<reference evidence="2 3" key="1">
    <citation type="submission" date="2013-01" db="EMBL/GenBank/DDBJ databases">
        <title>The Genome Sequence of Clostridium colicanis 209318.</title>
        <authorList>
            <consortium name="The Broad Institute Genome Sequencing Platform"/>
            <person name="Earl A."/>
            <person name="Ward D."/>
            <person name="Feldgarden M."/>
            <person name="Gevers D."/>
            <person name="Courvalin P."/>
            <person name="Lambert T."/>
            <person name="Walker B."/>
            <person name="Young S.K."/>
            <person name="Zeng Q."/>
            <person name="Gargeya S."/>
            <person name="Fitzgerald M."/>
            <person name="Haas B."/>
            <person name="Abouelleil A."/>
            <person name="Alvarado L."/>
            <person name="Arachchi H.M."/>
            <person name="Berlin A.M."/>
            <person name="Chapman S.B."/>
            <person name="Dewar J."/>
            <person name="Goldberg J."/>
            <person name="Griggs A."/>
            <person name="Gujja S."/>
            <person name="Hansen M."/>
            <person name="Howarth C."/>
            <person name="Imamovic A."/>
            <person name="Larimer J."/>
            <person name="McCowan C."/>
            <person name="Murphy C."/>
            <person name="Neiman D."/>
            <person name="Pearson M."/>
            <person name="Priest M."/>
            <person name="Roberts A."/>
            <person name="Saif S."/>
            <person name="Shea T."/>
            <person name="Sisk P."/>
            <person name="Sykes S."/>
            <person name="Wortman J."/>
            <person name="Nusbaum C."/>
            <person name="Birren B."/>
        </authorList>
    </citation>
    <scope>NUCLEOTIDE SEQUENCE [LARGE SCALE GENOMIC DNA]</scope>
    <source>
        <strain evidence="2 3">209318</strain>
    </source>
</reference>
<keyword evidence="1" id="KW-1133">Transmembrane helix</keyword>
<accession>N9Y403</accession>
<feature type="transmembrane region" description="Helical" evidence="1">
    <location>
        <begin position="7"/>
        <end position="26"/>
    </location>
</feature>
<comment type="caution">
    <text evidence="2">The sequence shown here is derived from an EMBL/GenBank/DDBJ whole genome shotgun (WGS) entry which is preliminary data.</text>
</comment>
<evidence type="ECO:0000313" key="2">
    <source>
        <dbReference type="EMBL" id="ENZ02562.1"/>
    </source>
</evidence>
<dbReference type="Proteomes" id="UP000013097">
    <property type="component" value="Unassembled WGS sequence"/>
</dbReference>
<dbReference type="RefSeq" id="WP_002598298.1">
    <property type="nucleotide sequence ID" value="NZ_KB850956.1"/>
</dbReference>
<name>N9Y403_9CLOT</name>
<keyword evidence="3" id="KW-1185">Reference proteome</keyword>
<keyword evidence="1" id="KW-0812">Transmembrane</keyword>
<sequence>MKKNKKFMIISIILILIIYGGVFAFFEYKEYKIQKMVDKGVEYLNNKEYEKAITTFDLVLNEKLDDKEALQLRNMVNKHIEAKKCFNNGDSEKANELIDELDKEDSNYKEFKADVSKLKN</sequence>
<organism evidence="2 3">
    <name type="scientific">Clostridium thermobutyricum</name>
    <dbReference type="NCBI Taxonomy" id="29372"/>
    <lineage>
        <taxon>Bacteria</taxon>
        <taxon>Bacillati</taxon>
        <taxon>Bacillota</taxon>
        <taxon>Clostridia</taxon>
        <taxon>Eubacteriales</taxon>
        <taxon>Clostridiaceae</taxon>
        <taxon>Clostridium</taxon>
    </lineage>
</organism>
<evidence type="ECO:0000313" key="3">
    <source>
        <dbReference type="Proteomes" id="UP000013097"/>
    </source>
</evidence>
<dbReference type="eggNOG" id="ENOG50327AU">
    <property type="taxonomic scope" value="Bacteria"/>
</dbReference>
<dbReference type="HOGENOM" id="CLU_2045608_0_0_9"/>
<dbReference type="SUPFAM" id="SSF48452">
    <property type="entry name" value="TPR-like"/>
    <property type="match status" value="1"/>
</dbReference>
<dbReference type="PATRIC" id="fig|999411.4.peg.1769"/>
<dbReference type="AlphaFoldDB" id="N9Y403"/>
<evidence type="ECO:0008006" key="4">
    <source>
        <dbReference type="Google" id="ProtNLM"/>
    </source>
</evidence>